<comment type="caution">
    <text evidence="2">The sequence shown here is derived from an EMBL/GenBank/DDBJ whole genome shotgun (WGS) entry which is preliminary data.</text>
</comment>
<evidence type="ECO:0000256" key="1">
    <source>
        <dbReference type="SAM" id="MobiDB-lite"/>
    </source>
</evidence>
<reference evidence="2" key="1">
    <citation type="journal article" date="2023" name="Mol. Phylogenet. Evol.">
        <title>Genome-scale phylogeny and comparative genomics of the fungal order Sordariales.</title>
        <authorList>
            <person name="Hensen N."/>
            <person name="Bonometti L."/>
            <person name="Westerberg I."/>
            <person name="Brannstrom I.O."/>
            <person name="Guillou S."/>
            <person name="Cros-Aarteil S."/>
            <person name="Calhoun S."/>
            <person name="Haridas S."/>
            <person name="Kuo A."/>
            <person name="Mondo S."/>
            <person name="Pangilinan J."/>
            <person name="Riley R."/>
            <person name="LaButti K."/>
            <person name="Andreopoulos B."/>
            <person name="Lipzen A."/>
            <person name="Chen C."/>
            <person name="Yan M."/>
            <person name="Daum C."/>
            <person name="Ng V."/>
            <person name="Clum A."/>
            <person name="Steindorff A."/>
            <person name="Ohm R.A."/>
            <person name="Martin F."/>
            <person name="Silar P."/>
            <person name="Natvig D.O."/>
            <person name="Lalanne C."/>
            <person name="Gautier V."/>
            <person name="Ament-Velasquez S.L."/>
            <person name="Kruys A."/>
            <person name="Hutchinson M.I."/>
            <person name="Powell A.J."/>
            <person name="Barry K."/>
            <person name="Miller A.N."/>
            <person name="Grigoriev I.V."/>
            <person name="Debuchy R."/>
            <person name="Gladieux P."/>
            <person name="Hiltunen Thoren M."/>
            <person name="Johannesson H."/>
        </authorList>
    </citation>
    <scope>NUCLEOTIDE SEQUENCE</scope>
    <source>
        <strain evidence="2">CBS 359.72</strain>
    </source>
</reference>
<proteinExistence type="predicted"/>
<evidence type="ECO:0000313" key="3">
    <source>
        <dbReference type="Proteomes" id="UP001303647"/>
    </source>
</evidence>
<reference evidence="2" key="2">
    <citation type="submission" date="2023-05" db="EMBL/GenBank/DDBJ databases">
        <authorList>
            <consortium name="Lawrence Berkeley National Laboratory"/>
            <person name="Steindorff A."/>
            <person name="Hensen N."/>
            <person name="Bonometti L."/>
            <person name="Westerberg I."/>
            <person name="Brannstrom I.O."/>
            <person name="Guillou S."/>
            <person name="Cros-Aarteil S."/>
            <person name="Calhoun S."/>
            <person name="Haridas S."/>
            <person name="Kuo A."/>
            <person name="Mondo S."/>
            <person name="Pangilinan J."/>
            <person name="Riley R."/>
            <person name="Labutti K."/>
            <person name="Andreopoulos B."/>
            <person name="Lipzen A."/>
            <person name="Chen C."/>
            <person name="Yanf M."/>
            <person name="Daum C."/>
            <person name="Ng V."/>
            <person name="Clum A."/>
            <person name="Ohm R."/>
            <person name="Martin F."/>
            <person name="Silar P."/>
            <person name="Natvig D."/>
            <person name="Lalanne C."/>
            <person name="Gautier V."/>
            <person name="Ament-Velasquez S.L."/>
            <person name="Kruys A."/>
            <person name="Hutchinson M.I."/>
            <person name="Powell A.J."/>
            <person name="Barry K."/>
            <person name="Miller A.N."/>
            <person name="Grigoriev I.V."/>
            <person name="Debuchy R."/>
            <person name="Gladieux P."/>
            <person name="Thoren M.H."/>
            <person name="Johannesson H."/>
        </authorList>
    </citation>
    <scope>NUCLEOTIDE SEQUENCE</scope>
    <source>
        <strain evidence="2">CBS 359.72</strain>
    </source>
</reference>
<dbReference type="EMBL" id="MU857648">
    <property type="protein sequence ID" value="KAK4247745.1"/>
    <property type="molecule type" value="Genomic_DNA"/>
</dbReference>
<feature type="region of interest" description="Disordered" evidence="1">
    <location>
        <begin position="93"/>
        <end position="184"/>
    </location>
</feature>
<accession>A0AAN7HNZ2</accession>
<feature type="compositionally biased region" description="Polar residues" evidence="1">
    <location>
        <begin position="151"/>
        <end position="165"/>
    </location>
</feature>
<dbReference type="AlphaFoldDB" id="A0AAN7HNZ2"/>
<sequence length="309" mass="34012">MSYERREKKFHRHQNEQRQSESNTNDSDPRQSNSEKSKRKQNQSKGHKSKVYPLELSKEVAEQVENWKETFQNHGDDNLVVARWKHVYKLIYPEKDVPDLSSVTSQLESPPRKSEPSASSASAPPASRQKAKKRKGSSSPVGEPRDRKRQPVNSESQGTGTSTEDVPTLPRVAKGDGDAGVPLDAQLSLHNNTAHSFQNTDDAAYMSLSLQRDHGVAPGLLINDDPIDGDYWEPSQPPSLSRGGGTSAPPSTVARSEIVPNDLPSPSSAFLSDDYPIIQKIGVMGAVGGGYALDPSQWPVIEEEDFELF</sequence>
<keyword evidence="3" id="KW-1185">Reference proteome</keyword>
<gene>
    <name evidence="2" type="ORF">C7999DRAFT_31820</name>
</gene>
<feature type="region of interest" description="Disordered" evidence="1">
    <location>
        <begin position="227"/>
        <end position="255"/>
    </location>
</feature>
<dbReference type="Proteomes" id="UP001303647">
    <property type="component" value="Unassembled WGS sequence"/>
</dbReference>
<protein>
    <submittedName>
        <fullName evidence="2">Uncharacterized protein</fullName>
    </submittedName>
</protein>
<feature type="compositionally biased region" description="Low complexity" evidence="1">
    <location>
        <begin position="116"/>
        <end position="128"/>
    </location>
</feature>
<organism evidence="2 3">
    <name type="scientific">Corynascus novoguineensis</name>
    <dbReference type="NCBI Taxonomy" id="1126955"/>
    <lineage>
        <taxon>Eukaryota</taxon>
        <taxon>Fungi</taxon>
        <taxon>Dikarya</taxon>
        <taxon>Ascomycota</taxon>
        <taxon>Pezizomycotina</taxon>
        <taxon>Sordariomycetes</taxon>
        <taxon>Sordariomycetidae</taxon>
        <taxon>Sordariales</taxon>
        <taxon>Chaetomiaceae</taxon>
        <taxon>Corynascus</taxon>
    </lineage>
</organism>
<feature type="compositionally biased region" description="Basic and acidic residues" evidence="1">
    <location>
        <begin position="1"/>
        <end position="19"/>
    </location>
</feature>
<feature type="region of interest" description="Disordered" evidence="1">
    <location>
        <begin position="1"/>
        <end position="55"/>
    </location>
</feature>
<feature type="compositionally biased region" description="Basic and acidic residues" evidence="1">
    <location>
        <begin position="27"/>
        <end position="36"/>
    </location>
</feature>
<feature type="compositionally biased region" description="Basic residues" evidence="1">
    <location>
        <begin position="37"/>
        <end position="50"/>
    </location>
</feature>
<evidence type="ECO:0000313" key="2">
    <source>
        <dbReference type="EMBL" id="KAK4247745.1"/>
    </source>
</evidence>
<name>A0AAN7HNZ2_9PEZI</name>